<dbReference type="AlphaFoldDB" id="A0A4Q2RA52"/>
<dbReference type="Pfam" id="PF03808">
    <property type="entry name" value="Glyco_tran_WecG"/>
    <property type="match status" value="1"/>
</dbReference>
<evidence type="ECO:0000256" key="1">
    <source>
        <dbReference type="ARBA" id="ARBA00022676"/>
    </source>
</evidence>
<organism evidence="3 4">
    <name type="scientific">Lichenibacterium ramalinae</name>
    <dbReference type="NCBI Taxonomy" id="2316527"/>
    <lineage>
        <taxon>Bacteria</taxon>
        <taxon>Pseudomonadati</taxon>
        <taxon>Pseudomonadota</taxon>
        <taxon>Alphaproteobacteria</taxon>
        <taxon>Hyphomicrobiales</taxon>
        <taxon>Lichenihabitantaceae</taxon>
        <taxon>Lichenibacterium</taxon>
    </lineage>
</organism>
<dbReference type="PANTHER" id="PTHR34136:SF1">
    <property type="entry name" value="UDP-N-ACETYL-D-MANNOSAMINURONIC ACID TRANSFERASE"/>
    <property type="match status" value="1"/>
</dbReference>
<protein>
    <submittedName>
        <fullName evidence="3">Glycosyltransferase</fullName>
    </submittedName>
</protein>
<keyword evidence="1" id="KW-0328">Glycosyltransferase</keyword>
<sequence>MLDRTIAVGLRRWPLVEVCGLPVTASTLRDAAADMVDYCSAGPRRALPVTSTSVNGQVISLCAGDPEVRSLFAEADIIHCDGQPLVMLSRLMGRQRIPERVATTDLYPAVAALAAERGVTFYLLGATPAVNAAAVARSRAAHPGLQIVGARHGYLSPDAERDVVAEIARLKPDILWVALGAPREQLFCRRHRADLAGVGIIKTAGGLFDFLAGAKRRAPVALQRAGLEWLFRLSLEPRRLFLRYLVTNPHALLVMLRSLR</sequence>
<reference evidence="3 4" key="2">
    <citation type="submission" date="2019-02" db="EMBL/GenBank/DDBJ databases">
        <title>'Lichenibacterium ramalinii' gen. nov. sp. nov., 'Lichenibacterium minor' gen. nov. sp. nov.</title>
        <authorList>
            <person name="Pankratov T."/>
        </authorList>
    </citation>
    <scope>NUCLEOTIDE SEQUENCE [LARGE SCALE GENOMIC DNA]</scope>
    <source>
        <strain evidence="3 4">RmlP001</strain>
    </source>
</reference>
<dbReference type="PANTHER" id="PTHR34136">
    <property type="match status" value="1"/>
</dbReference>
<dbReference type="CDD" id="cd06533">
    <property type="entry name" value="Glyco_transf_WecG_TagA"/>
    <property type="match status" value="1"/>
</dbReference>
<proteinExistence type="predicted"/>
<keyword evidence="2 3" id="KW-0808">Transferase</keyword>
<dbReference type="NCBIfam" id="TIGR00696">
    <property type="entry name" value="wecG_tagA_cpsF"/>
    <property type="match status" value="1"/>
</dbReference>
<dbReference type="RefSeq" id="WP_129221195.1">
    <property type="nucleotide sequence ID" value="NZ_QYBC01000020.1"/>
</dbReference>
<gene>
    <name evidence="3" type="ORF">D3272_21115</name>
</gene>
<evidence type="ECO:0000256" key="2">
    <source>
        <dbReference type="ARBA" id="ARBA00022679"/>
    </source>
</evidence>
<comment type="caution">
    <text evidence="3">The sequence shown here is derived from an EMBL/GenBank/DDBJ whole genome shotgun (WGS) entry which is preliminary data.</text>
</comment>
<dbReference type="EMBL" id="QYBC01000020">
    <property type="protein sequence ID" value="RYB02430.1"/>
    <property type="molecule type" value="Genomic_DNA"/>
</dbReference>
<dbReference type="GO" id="GO:0016758">
    <property type="term" value="F:hexosyltransferase activity"/>
    <property type="evidence" value="ECO:0007669"/>
    <property type="project" value="TreeGrafter"/>
</dbReference>
<dbReference type="Proteomes" id="UP000289411">
    <property type="component" value="Unassembled WGS sequence"/>
</dbReference>
<reference evidence="3 4" key="1">
    <citation type="submission" date="2018-09" db="EMBL/GenBank/DDBJ databases">
        <authorList>
            <person name="Grouzdev D.S."/>
            <person name="Krutkina M.S."/>
        </authorList>
    </citation>
    <scope>NUCLEOTIDE SEQUENCE [LARGE SCALE GENOMIC DNA]</scope>
    <source>
        <strain evidence="3 4">RmlP001</strain>
    </source>
</reference>
<evidence type="ECO:0000313" key="3">
    <source>
        <dbReference type="EMBL" id="RYB02430.1"/>
    </source>
</evidence>
<evidence type="ECO:0000313" key="4">
    <source>
        <dbReference type="Proteomes" id="UP000289411"/>
    </source>
</evidence>
<name>A0A4Q2RA52_9HYPH</name>
<dbReference type="InterPro" id="IPR004629">
    <property type="entry name" value="WecG_TagA_CpsF"/>
</dbReference>
<accession>A0A4Q2RA52</accession>
<dbReference type="OrthoDB" id="9771846at2"/>
<keyword evidence="4" id="KW-1185">Reference proteome</keyword>